<dbReference type="PANTHER" id="PTHR46274:SF6">
    <property type="entry name" value="TYR_PHOSPHATASE_2 DOMAIN-CONTAINING PROTEIN"/>
    <property type="match status" value="1"/>
</dbReference>
<dbReference type="InterPro" id="IPR016130">
    <property type="entry name" value="Tyr_Pase_AS"/>
</dbReference>
<dbReference type="Gene3D" id="3.90.190.10">
    <property type="entry name" value="Protein tyrosine phosphatase superfamily"/>
    <property type="match status" value="1"/>
</dbReference>
<dbReference type="KEGG" id="mmas:MYMAC_001757"/>
<dbReference type="InterPro" id="IPR000387">
    <property type="entry name" value="Tyr_Pase_dom"/>
</dbReference>
<protein>
    <submittedName>
        <fullName evidence="5">Protein phosphatase</fullName>
    </submittedName>
</protein>
<dbReference type="PROSITE" id="PS50056">
    <property type="entry name" value="TYR_PHOSPHATASE_2"/>
    <property type="match status" value="1"/>
</dbReference>
<dbReference type="SMART" id="SM00195">
    <property type="entry name" value="DSPc"/>
    <property type="match status" value="1"/>
</dbReference>
<accession>A0A250JQP5</accession>
<evidence type="ECO:0000313" key="5">
    <source>
        <dbReference type="EMBL" id="ATB46165.1"/>
    </source>
</evidence>
<feature type="domain" description="Tyrosine-protein phosphatase" evidence="3">
    <location>
        <begin position="11"/>
        <end position="155"/>
    </location>
</feature>
<dbReference type="Proteomes" id="UP000217343">
    <property type="component" value="Chromosome"/>
</dbReference>
<dbReference type="PROSITE" id="PS50054">
    <property type="entry name" value="TYR_PHOSPHATASE_DUAL"/>
    <property type="match status" value="1"/>
</dbReference>
<keyword evidence="6" id="KW-1185">Reference proteome</keyword>
<evidence type="ECO:0000259" key="3">
    <source>
        <dbReference type="PROSITE" id="PS50054"/>
    </source>
</evidence>
<keyword evidence="1" id="KW-0378">Hydrolase</keyword>
<dbReference type="GO" id="GO:0004721">
    <property type="term" value="F:phosphoprotein phosphatase activity"/>
    <property type="evidence" value="ECO:0007669"/>
    <property type="project" value="UniProtKB-KW"/>
</dbReference>
<proteinExistence type="predicted"/>
<evidence type="ECO:0000259" key="4">
    <source>
        <dbReference type="PROSITE" id="PS50056"/>
    </source>
</evidence>
<feature type="domain" description="Tyrosine specific protein phosphatases" evidence="4">
    <location>
        <begin position="95"/>
        <end position="144"/>
    </location>
</feature>
<dbReference type="CDD" id="cd14498">
    <property type="entry name" value="DSP"/>
    <property type="match status" value="1"/>
</dbReference>
<organism evidence="5 6">
    <name type="scientific">Corallococcus macrosporus DSM 14697</name>
    <dbReference type="NCBI Taxonomy" id="1189310"/>
    <lineage>
        <taxon>Bacteria</taxon>
        <taxon>Pseudomonadati</taxon>
        <taxon>Myxococcota</taxon>
        <taxon>Myxococcia</taxon>
        <taxon>Myxococcales</taxon>
        <taxon>Cystobacterineae</taxon>
        <taxon>Myxococcaceae</taxon>
        <taxon>Corallococcus</taxon>
    </lineage>
</organism>
<dbReference type="InterPro" id="IPR020422">
    <property type="entry name" value="TYR_PHOSPHATASE_DUAL_dom"/>
</dbReference>
<dbReference type="InterPro" id="IPR029021">
    <property type="entry name" value="Prot-tyrosine_phosphatase-like"/>
</dbReference>
<dbReference type="Pfam" id="PF00782">
    <property type="entry name" value="DSPc"/>
    <property type="match status" value="1"/>
</dbReference>
<evidence type="ECO:0000256" key="1">
    <source>
        <dbReference type="ARBA" id="ARBA00022801"/>
    </source>
</evidence>
<evidence type="ECO:0000256" key="2">
    <source>
        <dbReference type="ARBA" id="ARBA00022912"/>
    </source>
</evidence>
<gene>
    <name evidence="5" type="ORF">MYMAC_001757</name>
</gene>
<name>A0A250JQP5_9BACT</name>
<dbReference type="PROSITE" id="PS00383">
    <property type="entry name" value="TYR_PHOSPHATASE_1"/>
    <property type="match status" value="1"/>
</dbReference>
<dbReference type="SUPFAM" id="SSF52799">
    <property type="entry name" value="(Phosphotyrosine protein) phosphatases II"/>
    <property type="match status" value="1"/>
</dbReference>
<reference evidence="5 6" key="1">
    <citation type="submission" date="2017-06" db="EMBL/GenBank/DDBJ databases">
        <title>Sequencing and comparative analysis of myxobacterial genomes.</title>
        <authorList>
            <person name="Rupp O."/>
            <person name="Goesmann A."/>
            <person name="Sogaard-Andersen L."/>
        </authorList>
    </citation>
    <scope>NUCLEOTIDE SEQUENCE [LARGE SCALE GENOMIC DNA]</scope>
    <source>
        <strain evidence="5 6">DSM 14697</strain>
    </source>
</reference>
<evidence type="ECO:0000313" key="6">
    <source>
        <dbReference type="Proteomes" id="UP000217343"/>
    </source>
</evidence>
<dbReference type="EMBL" id="CP022203">
    <property type="protein sequence ID" value="ATB46165.1"/>
    <property type="molecule type" value="Genomic_DNA"/>
</dbReference>
<dbReference type="PANTHER" id="PTHR46274">
    <property type="entry name" value="PHOSPHATIDYLINOSITOL PHOSPHATASE"/>
    <property type="match status" value="1"/>
</dbReference>
<dbReference type="InterPro" id="IPR000340">
    <property type="entry name" value="Dual-sp_phosphatase_cat-dom"/>
</dbReference>
<sequence length="180" mass="19829">MLGMTQTWELDLDAMTPSLAVGGRYPMEAAAYLAGQLGIRSVVDVRVEDCDDEQVLRQHGITLLHLPTQDMCAIRLPLIHDGVAWVRARLARREKVLIHCEHGIGRSALLALCVLVEGGLSPLEALSLAKDRRGRVSPSPEQLSAFIAYTQALRASREVPWDVPGFDALAAIAYRHLRQD</sequence>
<keyword evidence="2" id="KW-0904">Protein phosphatase</keyword>
<dbReference type="AlphaFoldDB" id="A0A250JQP5"/>